<evidence type="ECO:0000313" key="18">
    <source>
        <dbReference type="Proteomes" id="UP001162834"/>
    </source>
</evidence>
<dbReference type="GO" id="GO:0030295">
    <property type="term" value="F:protein kinase activator activity"/>
    <property type="evidence" value="ECO:0007669"/>
    <property type="project" value="TreeGrafter"/>
</dbReference>
<accession>A0A9E6Y9N9</accession>
<keyword evidence="18" id="KW-1185">Reference proteome</keyword>
<keyword evidence="10 14" id="KW-1133">Transmembrane helix</keyword>
<evidence type="ECO:0000256" key="11">
    <source>
        <dbReference type="ARBA" id="ARBA00023012"/>
    </source>
</evidence>
<dbReference type="Pfam" id="PF02518">
    <property type="entry name" value="HATPase_c"/>
    <property type="match status" value="1"/>
</dbReference>
<dbReference type="Gene3D" id="1.10.287.130">
    <property type="match status" value="1"/>
</dbReference>
<dbReference type="SUPFAM" id="SSF55874">
    <property type="entry name" value="ATPase domain of HSP90 chaperone/DNA topoisomerase II/histidine kinase"/>
    <property type="match status" value="1"/>
</dbReference>
<proteinExistence type="predicted"/>
<dbReference type="CDD" id="cd00082">
    <property type="entry name" value="HisKA"/>
    <property type="match status" value="1"/>
</dbReference>
<evidence type="ECO:0000256" key="13">
    <source>
        <dbReference type="SAM" id="Coils"/>
    </source>
</evidence>
<dbReference type="InterPro" id="IPR036097">
    <property type="entry name" value="HisK_dim/P_sf"/>
</dbReference>
<feature type="transmembrane region" description="Helical" evidence="14">
    <location>
        <begin position="176"/>
        <end position="199"/>
    </location>
</feature>
<dbReference type="InterPro" id="IPR036890">
    <property type="entry name" value="HATPase_C_sf"/>
</dbReference>
<keyword evidence="11" id="KW-0902">Two-component regulatory system</keyword>
<dbReference type="PROSITE" id="PS50885">
    <property type="entry name" value="HAMP"/>
    <property type="match status" value="1"/>
</dbReference>
<dbReference type="Gene3D" id="6.10.340.10">
    <property type="match status" value="1"/>
</dbReference>
<organism evidence="17 18">
    <name type="scientific">Capillimicrobium parvum</name>
    <dbReference type="NCBI Taxonomy" id="2884022"/>
    <lineage>
        <taxon>Bacteria</taxon>
        <taxon>Bacillati</taxon>
        <taxon>Actinomycetota</taxon>
        <taxon>Thermoleophilia</taxon>
        <taxon>Solirubrobacterales</taxon>
        <taxon>Capillimicrobiaceae</taxon>
        <taxon>Capillimicrobium</taxon>
    </lineage>
</organism>
<dbReference type="InterPro" id="IPR005467">
    <property type="entry name" value="His_kinase_dom"/>
</dbReference>
<comment type="subcellular location">
    <subcellularLocation>
        <location evidence="2">Cell membrane</location>
    </subcellularLocation>
</comment>
<evidence type="ECO:0000313" key="17">
    <source>
        <dbReference type="EMBL" id="UGS39277.1"/>
    </source>
</evidence>
<dbReference type="InterPro" id="IPR003661">
    <property type="entry name" value="HisK_dim/P_dom"/>
</dbReference>
<gene>
    <name evidence="17" type="primary">rcsC_7</name>
    <name evidence="17" type="ORF">DSM104329_05711</name>
</gene>
<evidence type="ECO:0000256" key="14">
    <source>
        <dbReference type="SAM" id="Phobius"/>
    </source>
</evidence>
<dbReference type="EMBL" id="CP087164">
    <property type="protein sequence ID" value="UGS39277.1"/>
    <property type="molecule type" value="Genomic_DNA"/>
</dbReference>
<feature type="coiled-coil region" evidence="13">
    <location>
        <begin position="229"/>
        <end position="256"/>
    </location>
</feature>
<keyword evidence="14" id="KW-0472">Membrane</keyword>
<dbReference type="GO" id="GO:0000156">
    <property type="term" value="F:phosphorelay response regulator activity"/>
    <property type="evidence" value="ECO:0007669"/>
    <property type="project" value="TreeGrafter"/>
</dbReference>
<keyword evidence="7" id="KW-0547">Nucleotide-binding</keyword>
<evidence type="ECO:0000256" key="12">
    <source>
        <dbReference type="ARBA" id="ARBA00039401"/>
    </source>
</evidence>
<dbReference type="SMART" id="SM00387">
    <property type="entry name" value="HATPase_c"/>
    <property type="match status" value="1"/>
</dbReference>
<keyword evidence="4" id="KW-0597">Phosphoprotein</keyword>
<feature type="domain" description="Histidine kinase" evidence="15">
    <location>
        <begin position="256"/>
        <end position="465"/>
    </location>
</feature>
<dbReference type="Gene3D" id="3.30.565.10">
    <property type="entry name" value="Histidine kinase-like ATPase, C-terminal domain"/>
    <property type="match status" value="1"/>
</dbReference>
<dbReference type="SMART" id="SM00388">
    <property type="entry name" value="HisKA"/>
    <property type="match status" value="1"/>
</dbReference>
<evidence type="ECO:0000256" key="10">
    <source>
        <dbReference type="ARBA" id="ARBA00022989"/>
    </source>
</evidence>
<dbReference type="Pfam" id="PF00512">
    <property type="entry name" value="HisKA"/>
    <property type="match status" value="1"/>
</dbReference>
<evidence type="ECO:0000256" key="4">
    <source>
        <dbReference type="ARBA" id="ARBA00022553"/>
    </source>
</evidence>
<dbReference type="InterPro" id="IPR050351">
    <property type="entry name" value="BphY/WalK/GraS-like"/>
</dbReference>
<dbReference type="Pfam" id="PF00672">
    <property type="entry name" value="HAMP"/>
    <property type="match status" value="1"/>
</dbReference>
<evidence type="ECO:0000256" key="9">
    <source>
        <dbReference type="ARBA" id="ARBA00022840"/>
    </source>
</evidence>
<keyword evidence="6 14" id="KW-0812">Transmembrane</keyword>
<dbReference type="PRINTS" id="PR00344">
    <property type="entry name" value="BCTRLSENSOR"/>
</dbReference>
<dbReference type="SUPFAM" id="SSF47384">
    <property type="entry name" value="Homodimeric domain of signal transducing histidine kinase"/>
    <property type="match status" value="1"/>
</dbReference>
<dbReference type="EC" id="2.7.13.3" evidence="3"/>
<name>A0A9E6Y9N9_9ACTN</name>
<sequence>MIPRSIRSRLALAFLLIALVSVGVVMLWVLPSLQERLQEQKLDSLSRAAATYTRPLREAIGSNVDEKEVDREVRTAADQANARVSLLGVTRGTEGIGTYLISDSTEEIDVSDLSFDVALEAARTGKVVLGTEASDQGRLGEVARPLRYNRRIARVVVFSSPLSDVTDTVALIRQRILVAGAAAVVAAVLVGLLISRALARRIRRLERAARQVAEGDFTARFPIDSRDELGQLARALDDMQRQLAQLDSARKRFIATASHELRTPIFSLSGFVELLLDEDLDDETRRAFLGQVRDQVARLRTLTTELLDLSRLEAGSLELRPEATDVAVLARAVTSEFLPALSSRGSRLELRLPAAALTATCDPERVAQVLRILIDNALVHTPAGTDIVVAASRTNGSVALAVRDSGPGIRHADVERIFEPFFTSDDAQGSGLGLAIAHELADRMDGRLTVESHPGRTTFSFELPA</sequence>
<comment type="catalytic activity">
    <reaction evidence="1">
        <text>ATP + protein L-histidine = ADP + protein N-phospho-L-histidine.</text>
        <dbReference type="EC" id="2.7.13.3"/>
    </reaction>
</comment>
<feature type="domain" description="HAMP" evidence="16">
    <location>
        <begin position="196"/>
        <end position="248"/>
    </location>
</feature>
<dbReference type="GO" id="GO:0007234">
    <property type="term" value="P:osmosensory signaling via phosphorelay pathway"/>
    <property type="evidence" value="ECO:0007669"/>
    <property type="project" value="TreeGrafter"/>
</dbReference>
<protein>
    <recommendedName>
        <fullName evidence="12">Sensor-like histidine kinase SenX3</fullName>
        <ecNumber evidence="3">2.7.13.3</ecNumber>
    </recommendedName>
</protein>
<evidence type="ECO:0000256" key="6">
    <source>
        <dbReference type="ARBA" id="ARBA00022692"/>
    </source>
</evidence>
<evidence type="ECO:0000259" key="15">
    <source>
        <dbReference type="PROSITE" id="PS50109"/>
    </source>
</evidence>
<keyword evidence="9" id="KW-0067">ATP-binding</keyword>
<keyword evidence="5 17" id="KW-0808">Transferase</keyword>
<reference evidence="17" key="1">
    <citation type="journal article" date="2022" name="Int. J. Syst. Evol. Microbiol.">
        <title>Pseudomonas aegrilactucae sp. nov. and Pseudomonas morbosilactucae sp. nov., pathogens causing bacterial rot of lettuce in Japan.</title>
        <authorList>
            <person name="Sawada H."/>
            <person name="Fujikawa T."/>
            <person name="Satou M."/>
        </authorList>
    </citation>
    <scope>NUCLEOTIDE SEQUENCE</scope>
    <source>
        <strain evidence="17">0166_1</strain>
    </source>
</reference>
<dbReference type="Proteomes" id="UP001162834">
    <property type="component" value="Chromosome"/>
</dbReference>
<dbReference type="AlphaFoldDB" id="A0A9E6Y9N9"/>
<dbReference type="RefSeq" id="WP_259313282.1">
    <property type="nucleotide sequence ID" value="NZ_CP087164.1"/>
</dbReference>
<dbReference type="PANTHER" id="PTHR42878:SF7">
    <property type="entry name" value="SENSOR HISTIDINE KINASE GLRK"/>
    <property type="match status" value="1"/>
</dbReference>
<keyword evidence="13" id="KW-0175">Coiled coil</keyword>
<dbReference type="FunFam" id="1.10.287.130:FF:000001">
    <property type="entry name" value="Two-component sensor histidine kinase"/>
    <property type="match status" value="1"/>
</dbReference>
<evidence type="ECO:0000256" key="7">
    <source>
        <dbReference type="ARBA" id="ARBA00022741"/>
    </source>
</evidence>
<dbReference type="GO" id="GO:0000155">
    <property type="term" value="F:phosphorelay sensor kinase activity"/>
    <property type="evidence" value="ECO:0007669"/>
    <property type="project" value="InterPro"/>
</dbReference>
<evidence type="ECO:0000256" key="5">
    <source>
        <dbReference type="ARBA" id="ARBA00022679"/>
    </source>
</evidence>
<dbReference type="KEGG" id="sbae:DSM104329_05711"/>
<dbReference type="PANTHER" id="PTHR42878">
    <property type="entry name" value="TWO-COMPONENT HISTIDINE KINASE"/>
    <property type="match status" value="1"/>
</dbReference>
<keyword evidence="8 17" id="KW-0418">Kinase</keyword>
<dbReference type="PROSITE" id="PS50109">
    <property type="entry name" value="HIS_KIN"/>
    <property type="match status" value="1"/>
</dbReference>
<evidence type="ECO:0000256" key="8">
    <source>
        <dbReference type="ARBA" id="ARBA00022777"/>
    </source>
</evidence>
<dbReference type="InterPro" id="IPR003660">
    <property type="entry name" value="HAMP_dom"/>
</dbReference>
<evidence type="ECO:0000259" key="16">
    <source>
        <dbReference type="PROSITE" id="PS50885"/>
    </source>
</evidence>
<dbReference type="InterPro" id="IPR004358">
    <property type="entry name" value="Sig_transdc_His_kin-like_C"/>
</dbReference>
<dbReference type="GO" id="GO:0005886">
    <property type="term" value="C:plasma membrane"/>
    <property type="evidence" value="ECO:0007669"/>
    <property type="project" value="UniProtKB-SubCell"/>
</dbReference>
<dbReference type="CDD" id="cd06225">
    <property type="entry name" value="HAMP"/>
    <property type="match status" value="1"/>
</dbReference>
<evidence type="ECO:0000256" key="1">
    <source>
        <dbReference type="ARBA" id="ARBA00000085"/>
    </source>
</evidence>
<evidence type="ECO:0000256" key="3">
    <source>
        <dbReference type="ARBA" id="ARBA00012438"/>
    </source>
</evidence>
<evidence type="ECO:0000256" key="2">
    <source>
        <dbReference type="ARBA" id="ARBA00004236"/>
    </source>
</evidence>
<dbReference type="SUPFAM" id="SSF158472">
    <property type="entry name" value="HAMP domain-like"/>
    <property type="match status" value="1"/>
</dbReference>
<dbReference type="InterPro" id="IPR003594">
    <property type="entry name" value="HATPase_dom"/>
</dbReference>
<dbReference type="CDD" id="cd00075">
    <property type="entry name" value="HATPase"/>
    <property type="match status" value="1"/>
</dbReference>
<dbReference type="SMART" id="SM00304">
    <property type="entry name" value="HAMP"/>
    <property type="match status" value="1"/>
</dbReference>